<dbReference type="Proteomes" id="UP000324222">
    <property type="component" value="Unassembled WGS sequence"/>
</dbReference>
<evidence type="ECO:0000313" key="1">
    <source>
        <dbReference type="EMBL" id="MPC39622.1"/>
    </source>
</evidence>
<proteinExistence type="predicted"/>
<protein>
    <submittedName>
        <fullName evidence="1">Uncharacterized protein</fullName>
    </submittedName>
</protein>
<accession>A0A5B7EZF6</accession>
<dbReference type="EMBL" id="VSRR010004425">
    <property type="protein sequence ID" value="MPC39622.1"/>
    <property type="molecule type" value="Genomic_DNA"/>
</dbReference>
<dbReference type="AlphaFoldDB" id="A0A5B7EZF6"/>
<organism evidence="1 2">
    <name type="scientific">Portunus trituberculatus</name>
    <name type="common">Swimming crab</name>
    <name type="synonym">Neptunus trituberculatus</name>
    <dbReference type="NCBI Taxonomy" id="210409"/>
    <lineage>
        <taxon>Eukaryota</taxon>
        <taxon>Metazoa</taxon>
        <taxon>Ecdysozoa</taxon>
        <taxon>Arthropoda</taxon>
        <taxon>Crustacea</taxon>
        <taxon>Multicrustacea</taxon>
        <taxon>Malacostraca</taxon>
        <taxon>Eumalacostraca</taxon>
        <taxon>Eucarida</taxon>
        <taxon>Decapoda</taxon>
        <taxon>Pleocyemata</taxon>
        <taxon>Brachyura</taxon>
        <taxon>Eubrachyura</taxon>
        <taxon>Portunoidea</taxon>
        <taxon>Portunidae</taxon>
        <taxon>Portuninae</taxon>
        <taxon>Portunus</taxon>
    </lineage>
</organism>
<sequence length="105" mass="11902">MEEEMESDSHLLSPSNPSSCKLHLSFTQVCKDVLVKFDVGFDNSEGASLFESQTQKLLCSDLWFTVHLDVPLRIQLCVSSCERFALREAVPSAHFTRFTEKKCIT</sequence>
<comment type="caution">
    <text evidence="1">The sequence shown here is derived from an EMBL/GenBank/DDBJ whole genome shotgun (WGS) entry which is preliminary data.</text>
</comment>
<evidence type="ECO:0000313" key="2">
    <source>
        <dbReference type="Proteomes" id="UP000324222"/>
    </source>
</evidence>
<keyword evidence="2" id="KW-1185">Reference proteome</keyword>
<reference evidence="1 2" key="1">
    <citation type="submission" date="2019-05" db="EMBL/GenBank/DDBJ databases">
        <title>Another draft genome of Portunus trituberculatus and its Hox gene families provides insights of decapod evolution.</title>
        <authorList>
            <person name="Jeong J.-H."/>
            <person name="Song I."/>
            <person name="Kim S."/>
            <person name="Choi T."/>
            <person name="Kim D."/>
            <person name="Ryu S."/>
            <person name="Kim W."/>
        </authorList>
    </citation>
    <scope>NUCLEOTIDE SEQUENCE [LARGE SCALE GENOMIC DNA]</scope>
    <source>
        <tissue evidence="1">Muscle</tissue>
    </source>
</reference>
<gene>
    <name evidence="1" type="ORF">E2C01_033167</name>
</gene>
<name>A0A5B7EZF6_PORTR</name>